<name>A0ABS8RKZ7_DATST</name>
<dbReference type="PANTHER" id="PTHR34284">
    <property type="entry name" value="FG-GAP REPEAT-CONTAINING PROTEIN"/>
    <property type="match status" value="1"/>
</dbReference>
<evidence type="ECO:0000313" key="1">
    <source>
        <dbReference type="EMBL" id="MCD7447498.1"/>
    </source>
</evidence>
<keyword evidence="2" id="KW-1185">Reference proteome</keyword>
<gene>
    <name evidence="1" type="ORF">HAX54_030364</name>
</gene>
<protein>
    <submittedName>
        <fullName evidence="1">Uncharacterized protein</fullName>
    </submittedName>
</protein>
<dbReference type="Proteomes" id="UP000823775">
    <property type="component" value="Unassembled WGS sequence"/>
</dbReference>
<reference evidence="1 2" key="1">
    <citation type="journal article" date="2021" name="BMC Genomics">
        <title>Datura genome reveals duplications of psychoactive alkaloid biosynthetic genes and high mutation rate following tissue culture.</title>
        <authorList>
            <person name="Rajewski A."/>
            <person name="Carter-House D."/>
            <person name="Stajich J."/>
            <person name="Litt A."/>
        </authorList>
    </citation>
    <scope>NUCLEOTIDE SEQUENCE [LARGE SCALE GENOMIC DNA]</scope>
    <source>
        <strain evidence="1">AR-01</strain>
    </source>
</reference>
<comment type="caution">
    <text evidence="1">The sequence shown here is derived from an EMBL/GenBank/DDBJ whole genome shotgun (WGS) entry which is preliminary data.</text>
</comment>
<dbReference type="EMBL" id="JACEIK010000038">
    <property type="protein sequence ID" value="MCD7447498.1"/>
    <property type="molecule type" value="Genomic_DNA"/>
</dbReference>
<sequence length="310" mass="34919">MEMQPHMHIDPFEDLEMAEKSVERHRRSVAEMEASENSGAMDLRHFALYALVEHNYKRDVHALNNRHLGDFGCREFRESILGVMPHNWDRREKTKLKLAHFSRHKRKAVKKLEEKHPPGKDTTKRISNVIGNAVNYAKSAKHKKPSPYIPTITNHTQLWWVPNVVVAHEKDGIEAVHIATGCIVYKFHLLEGGLHGVINGNKALDHVEVVRANGVEQTVVSGSMEVLRPCWAVATSGVPIREQLFNASICRHSLFNLFQHGEFSRGFGQTFDASSLEVATPILIPRNEGHPHLGSRSTLQLGLGVKGVLE</sequence>
<accession>A0ABS8RKZ7</accession>
<dbReference type="PANTHER" id="PTHR34284:SF1">
    <property type="entry name" value="FG-GAP REPEAT-CONTAINING PROTEIN"/>
    <property type="match status" value="1"/>
</dbReference>
<evidence type="ECO:0000313" key="2">
    <source>
        <dbReference type="Proteomes" id="UP000823775"/>
    </source>
</evidence>
<proteinExistence type="predicted"/>
<organism evidence="1 2">
    <name type="scientific">Datura stramonium</name>
    <name type="common">Jimsonweed</name>
    <name type="synonym">Common thornapple</name>
    <dbReference type="NCBI Taxonomy" id="4076"/>
    <lineage>
        <taxon>Eukaryota</taxon>
        <taxon>Viridiplantae</taxon>
        <taxon>Streptophyta</taxon>
        <taxon>Embryophyta</taxon>
        <taxon>Tracheophyta</taxon>
        <taxon>Spermatophyta</taxon>
        <taxon>Magnoliopsida</taxon>
        <taxon>eudicotyledons</taxon>
        <taxon>Gunneridae</taxon>
        <taxon>Pentapetalae</taxon>
        <taxon>asterids</taxon>
        <taxon>lamiids</taxon>
        <taxon>Solanales</taxon>
        <taxon>Solanaceae</taxon>
        <taxon>Solanoideae</taxon>
        <taxon>Datureae</taxon>
        <taxon>Datura</taxon>
    </lineage>
</organism>